<evidence type="ECO:0000256" key="1">
    <source>
        <dbReference type="SAM" id="MobiDB-lite"/>
    </source>
</evidence>
<evidence type="ECO:0000313" key="3">
    <source>
        <dbReference type="EMBL" id="KAG0480578.1"/>
    </source>
</evidence>
<dbReference type="OrthoDB" id="2401965at2759"/>
<feature type="region of interest" description="Disordered" evidence="1">
    <location>
        <begin position="1"/>
        <end position="26"/>
    </location>
</feature>
<name>A0A835V0R4_VANPL</name>
<dbReference type="Proteomes" id="UP000636800">
    <property type="component" value="Chromosome 5"/>
</dbReference>
<evidence type="ECO:0000313" key="2">
    <source>
        <dbReference type="EMBL" id="KAG0480570.1"/>
    </source>
</evidence>
<protein>
    <submittedName>
        <fullName evidence="3">Uncharacterized protein</fullName>
    </submittedName>
</protein>
<keyword evidence="4" id="KW-1185">Reference proteome</keyword>
<sequence length="66" mass="7435">MGGEREFRKVREGEPEGRRQRLHRGQGAVVAAIEPNGQREDGCKKGKVELRPHATLKVEDEEAEKV</sequence>
<feature type="compositionally biased region" description="Basic and acidic residues" evidence="1">
    <location>
        <begin position="1"/>
        <end position="19"/>
    </location>
</feature>
<dbReference type="AlphaFoldDB" id="A0A835V0R4"/>
<dbReference type="EMBL" id="JADCNL010000005">
    <property type="protein sequence ID" value="KAG0480578.1"/>
    <property type="molecule type" value="Genomic_DNA"/>
</dbReference>
<dbReference type="EMBL" id="JADCNL010000005">
    <property type="protein sequence ID" value="KAG0480570.1"/>
    <property type="molecule type" value="Genomic_DNA"/>
</dbReference>
<accession>A0A835V0R4</accession>
<proteinExistence type="predicted"/>
<organism evidence="3 4">
    <name type="scientific">Vanilla planifolia</name>
    <name type="common">Vanilla</name>
    <dbReference type="NCBI Taxonomy" id="51239"/>
    <lineage>
        <taxon>Eukaryota</taxon>
        <taxon>Viridiplantae</taxon>
        <taxon>Streptophyta</taxon>
        <taxon>Embryophyta</taxon>
        <taxon>Tracheophyta</taxon>
        <taxon>Spermatophyta</taxon>
        <taxon>Magnoliopsida</taxon>
        <taxon>Liliopsida</taxon>
        <taxon>Asparagales</taxon>
        <taxon>Orchidaceae</taxon>
        <taxon>Vanilloideae</taxon>
        <taxon>Vanilleae</taxon>
        <taxon>Vanilla</taxon>
    </lineage>
</organism>
<reference evidence="3 4" key="1">
    <citation type="journal article" date="2020" name="Nat. Food">
        <title>A phased Vanilla planifolia genome enables genetic improvement of flavour and production.</title>
        <authorList>
            <person name="Hasing T."/>
            <person name="Tang H."/>
            <person name="Brym M."/>
            <person name="Khazi F."/>
            <person name="Huang T."/>
            <person name="Chambers A.H."/>
        </authorList>
    </citation>
    <scope>NUCLEOTIDE SEQUENCE [LARGE SCALE GENOMIC DNA]</scope>
    <source>
        <tissue evidence="3">Leaf</tissue>
    </source>
</reference>
<evidence type="ECO:0000313" key="4">
    <source>
        <dbReference type="Proteomes" id="UP000636800"/>
    </source>
</evidence>
<gene>
    <name evidence="2" type="ORF">HPP92_011428</name>
    <name evidence="3" type="ORF">HPP92_011436</name>
</gene>
<comment type="caution">
    <text evidence="3">The sequence shown here is derived from an EMBL/GenBank/DDBJ whole genome shotgun (WGS) entry which is preliminary data.</text>
</comment>